<sequence>MNEIIQYLIGPIRISFLLSLSAYGSCDGMANCGASSTLYSDKPMIVTYSYVSMIMVSTVFFYAFIIGIIVMNKIDNNYTFIKSIWDLIACLLFGCIGLVGGKSMGLVSKLCFRRIVQKPEFFISFLFSLASLEVTLILAFLISLLIIYKH</sequence>
<dbReference type="GO" id="GO:0015078">
    <property type="term" value="F:proton transmembrane transporter activity"/>
    <property type="evidence" value="ECO:0007669"/>
    <property type="project" value="InterPro"/>
</dbReference>
<protein>
    <submittedName>
        <fullName evidence="7">VATL</fullName>
    </submittedName>
</protein>
<name>A0A1X0QGW7_9MICR</name>
<dbReference type="GO" id="GO:0033177">
    <property type="term" value="C:proton-transporting two-sector ATPase complex, proton-transporting domain"/>
    <property type="evidence" value="ECO:0007669"/>
    <property type="project" value="InterPro"/>
</dbReference>
<keyword evidence="3 5" id="KW-1133">Transmembrane helix</keyword>
<gene>
    <name evidence="7" type="primary">VATL</name>
    <name evidence="7" type="ORF">A0H76_1711</name>
</gene>
<comment type="caution">
    <text evidence="7">The sequence shown here is derived from an EMBL/GenBank/DDBJ whole genome shotgun (WGS) entry which is preliminary data.</text>
</comment>
<dbReference type="AlphaFoldDB" id="A0A1X0QGW7"/>
<dbReference type="Proteomes" id="UP000192501">
    <property type="component" value="Unassembled WGS sequence"/>
</dbReference>
<dbReference type="Gene3D" id="1.20.120.610">
    <property type="entry name" value="lithium bound rotor ring of v- atpase"/>
    <property type="match status" value="1"/>
</dbReference>
<evidence type="ECO:0000313" key="7">
    <source>
        <dbReference type="EMBL" id="ORD98925.1"/>
    </source>
</evidence>
<evidence type="ECO:0000256" key="2">
    <source>
        <dbReference type="ARBA" id="ARBA00022692"/>
    </source>
</evidence>
<accession>A0A1X0QGW7</accession>
<feature type="domain" description="V-ATPase proteolipid subunit C-like" evidence="6">
    <location>
        <begin position="18"/>
        <end position="69"/>
    </location>
</feature>
<evidence type="ECO:0000313" key="8">
    <source>
        <dbReference type="Proteomes" id="UP000192501"/>
    </source>
</evidence>
<evidence type="ECO:0000256" key="4">
    <source>
        <dbReference type="ARBA" id="ARBA00023136"/>
    </source>
</evidence>
<dbReference type="VEuPathDB" id="MicrosporidiaDB:HERIO_1952"/>
<keyword evidence="2 5" id="KW-0812">Transmembrane</keyword>
<dbReference type="InterPro" id="IPR002379">
    <property type="entry name" value="ATPase_proteolipid_c-like_dom"/>
</dbReference>
<feature type="transmembrane region" description="Helical" evidence="5">
    <location>
        <begin position="121"/>
        <end position="148"/>
    </location>
</feature>
<dbReference type="Pfam" id="PF00137">
    <property type="entry name" value="ATP-synt_C"/>
    <property type="match status" value="2"/>
</dbReference>
<proteinExistence type="predicted"/>
<dbReference type="EMBL" id="LTAI01000378">
    <property type="protein sequence ID" value="ORD98925.1"/>
    <property type="molecule type" value="Genomic_DNA"/>
</dbReference>
<dbReference type="VEuPathDB" id="MicrosporidiaDB:A0H76_1711"/>
<organism evidence="7 8">
    <name type="scientific">Hepatospora eriocheir</name>
    <dbReference type="NCBI Taxonomy" id="1081669"/>
    <lineage>
        <taxon>Eukaryota</taxon>
        <taxon>Fungi</taxon>
        <taxon>Fungi incertae sedis</taxon>
        <taxon>Microsporidia</taxon>
        <taxon>Hepatosporidae</taxon>
        <taxon>Hepatospora</taxon>
    </lineage>
</organism>
<dbReference type="InterPro" id="IPR035921">
    <property type="entry name" value="F/V-ATP_Csub_sf"/>
</dbReference>
<feature type="transmembrane region" description="Helical" evidence="5">
    <location>
        <begin position="83"/>
        <end position="101"/>
    </location>
</feature>
<evidence type="ECO:0000256" key="5">
    <source>
        <dbReference type="SAM" id="Phobius"/>
    </source>
</evidence>
<feature type="domain" description="V-ATPase proteolipid subunit C-like" evidence="6">
    <location>
        <begin position="88"/>
        <end position="146"/>
    </location>
</feature>
<evidence type="ECO:0000259" key="6">
    <source>
        <dbReference type="Pfam" id="PF00137"/>
    </source>
</evidence>
<dbReference type="SUPFAM" id="SSF81333">
    <property type="entry name" value="F1F0 ATP synthase subunit C"/>
    <property type="match status" value="2"/>
</dbReference>
<keyword evidence="4 5" id="KW-0472">Membrane</keyword>
<reference evidence="7 8" key="1">
    <citation type="journal article" date="2017" name="Environ. Microbiol.">
        <title>Decay of the glycolytic pathway and adaptation to intranuclear parasitism within Enterocytozoonidae microsporidia.</title>
        <authorList>
            <person name="Wiredu Boakye D."/>
            <person name="Jaroenlak P."/>
            <person name="Prachumwat A."/>
            <person name="Williams T.A."/>
            <person name="Bateman K.S."/>
            <person name="Itsathitphaisarn O."/>
            <person name="Sritunyalucksana K."/>
            <person name="Paszkiewicz K.H."/>
            <person name="Moore K.A."/>
            <person name="Stentiford G.D."/>
            <person name="Williams B.A."/>
        </authorList>
    </citation>
    <scope>NUCLEOTIDE SEQUENCE [LARGE SCALE GENOMIC DNA]</scope>
    <source>
        <strain evidence="8">canceri</strain>
    </source>
</reference>
<comment type="subcellular location">
    <subcellularLocation>
        <location evidence="1">Membrane</location>
        <topology evidence="1">Multi-pass membrane protein</topology>
    </subcellularLocation>
</comment>
<evidence type="ECO:0000256" key="1">
    <source>
        <dbReference type="ARBA" id="ARBA00004141"/>
    </source>
</evidence>
<feature type="transmembrane region" description="Helical" evidence="5">
    <location>
        <begin position="48"/>
        <end position="71"/>
    </location>
</feature>
<evidence type="ECO:0000256" key="3">
    <source>
        <dbReference type="ARBA" id="ARBA00022989"/>
    </source>
</evidence>